<dbReference type="OrthoDB" id="419631at2759"/>
<feature type="region of interest" description="Disordered" evidence="2">
    <location>
        <begin position="43"/>
        <end position="84"/>
    </location>
</feature>
<keyword evidence="1" id="KW-0175">Coiled coil</keyword>
<gene>
    <name evidence="3" type="ORF">CALVIDRAFT_428084</name>
</gene>
<evidence type="ECO:0000313" key="4">
    <source>
        <dbReference type="Proteomes" id="UP000076738"/>
    </source>
</evidence>
<feature type="compositionally biased region" description="Basic and acidic residues" evidence="2">
    <location>
        <begin position="214"/>
        <end position="231"/>
    </location>
</feature>
<keyword evidence="4" id="KW-1185">Reference proteome</keyword>
<dbReference type="STRING" id="1330018.A0A167PM52"/>
<reference evidence="3 4" key="1">
    <citation type="journal article" date="2016" name="Mol. Biol. Evol.">
        <title>Comparative Genomics of Early-Diverging Mushroom-Forming Fungi Provides Insights into the Origins of Lignocellulose Decay Capabilities.</title>
        <authorList>
            <person name="Nagy L.G."/>
            <person name="Riley R."/>
            <person name="Tritt A."/>
            <person name="Adam C."/>
            <person name="Daum C."/>
            <person name="Floudas D."/>
            <person name="Sun H."/>
            <person name="Yadav J.S."/>
            <person name="Pangilinan J."/>
            <person name="Larsson K.H."/>
            <person name="Matsuura K."/>
            <person name="Barry K."/>
            <person name="Labutti K."/>
            <person name="Kuo R."/>
            <person name="Ohm R.A."/>
            <person name="Bhattacharya S.S."/>
            <person name="Shirouzu T."/>
            <person name="Yoshinaga Y."/>
            <person name="Martin F.M."/>
            <person name="Grigoriev I.V."/>
            <person name="Hibbett D.S."/>
        </authorList>
    </citation>
    <scope>NUCLEOTIDE SEQUENCE [LARGE SCALE GENOMIC DNA]</scope>
    <source>
        <strain evidence="3 4">TUFC12733</strain>
    </source>
</reference>
<feature type="region of interest" description="Disordered" evidence="2">
    <location>
        <begin position="183"/>
        <end position="231"/>
    </location>
</feature>
<evidence type="ECO:0000313" key="3">
    <source>
        <dbReference type="EMBL" id="KZO98940.1"/>
    </source>
</evidence>
<feature type="compositionally biased region" description="Polar residues" evidence="2">
    <location>
        <begin position="73"/>
        <end position="83"/>
    </location>
</feature>
<sequence>MFGKASRFPAEKPSDIPPPGYYNPKEIDGAPYKRGAFLEKSERKLFDKVPDGPGPSDYQSVPSELKGKGQPRKPSTSTNNDNLLRQEIQELEGEIARLSKERRHDAQQMETKLEQAEARIRELVREKGTLQTEAAVAIKEQRLAQEREVTARIAREKAEKEGKQFAERASKYNALQRRLEELERLHSESKSKSRKHNGTLESDLEQARALVAEQQKELERSRQHQADEERRIQDLKRAHTMAEKDNQELRCKVEGLQSTAATAQLSRAEKKQLEDSLRALESRHAKEVSELQVKLHNQESLIARSKQEVRDRDVETRKTTAELRDVEAKLKRVTDEFEAEKRKRRTEEDHHKDLEKGKIRTYEARIQALQKELADLRSHGSDAKHTIEEERRKASNVREDLQARLEHVHQVMATVAEQYGGLAAAMQKHRRQSSLERVTAEATRIKLEGMVADREGRIRHLASVLQLQDEATVTLLTGLNDYDSLVRSILRQQSTRADDVAVRVLTSSPELDFNAELSWRDELLQMQEQMQRGIEDLLCFDKGWAEKGYNRVMGRLCEVESDSEMARKKLGEEETTRMSAQSALSDAEERLAAANESVTTLKAHLTELNNRAARFEEDSGRIQSSYRADVDKLAGQLNTEKAYAAQLSLELAHGKAREAALAVDVDNLQETLVNVERYKSEYQALLAEVKVILSRNALAEDEAERLSRFNAEILGHQNPMQKILYVDKIRREMADVKQKLIVSTLERDAAEDAKRKLRDELASYKAVDIPLDTKPRSTMTRVARVPFTARNVNTLSKSQGHRGNDRSPTEHVGHNGSSWEAENAGDALRVEDLLRP</sequence>
<dbReference type="EMBL" id="KV417274">
    <property type="protein sequence ID" value="KZO98940.1"/>
    <property type="molecule type" value="Genomic_DNA"/>
</dbReference>
<dbReference type="Proteomes" id="UP000076738">
    <property type="component" value="Unassembled WGS sequence"/>
</dbReference>
<evidence type="ECO:0000256" key="1">
    <source>
        <dbReference type="SAM" id="Coils"/>
    </source>
</evidence>
<feature type="region of interest" description="Disordered" evidence="2">
    <location>
        <begin position="792"/>
        <end position="825"/>
    </location>
</feature>
<accession>A0A167PM52</accession>
<organism evidence="3 4">
    <name type="scientific">Calocera viscosa (strain TUFC12733)</name>
    <dbReference type="NCBI Taxonomy" id="1330018"/>
    <lineage>
        <taxon>Eukaryota</taxon>
        <taxon>Fungi</taxon>
        <taxon>Dikarya</taxon>
        <taxon>Basidiomycota</taxon>
        <taxon>Agaricomycotina</taxon>
        <taxon>Dacrymycetes</taxon>
        <taxon>Dacrymycetales</taxon>
        <taxon>Dacrymycetaceae</taxon>
        <taxon>Calocera</taxon>
    </lineage>
</organism>
<proteinExistence type="predicted"/>
<name>A0A167PM52_CALVF</name>
<evidence type="ECO:0000256" key="2">
    <source>
        <dbReference type="SAM" id="MobiDB-lite"/>
    </source>
</evidence>
<feature type="compositionally biased region" description="Basic and acidic residues" evidence="2">
    <location>
        <begin position="802"/>
        <end position="813"/>
    </location>
</feature>
<dbReference type="AlphaFoldDB" id="A0A167PM52"/>
<protein>
    <submittedName>
        <fullName evidence="3">Uncharacterized protein</fullName>
    </submittedName>
</protein>
<feature type="region of interest" description="Disordered" evidence="2">
    <location>
        <begin position="1"/>
        <end position="29"/>
    </location>
</feature>
<feature type="coiled-coil region" evidence="1">
    <location>
        <begin position="577"/>
        <end position="618"/>
    </location>
</feature>